<feature type="non-terminal residue" evidence="2">
    <location>
        <position position="31"/>
    </location>
</feature>
<name>A0AAV0MX26_9ROSI</name>
<evidence type="ECO:0000313" key="2">
    <source>
        <dbReference type="EMBL" id="CAI0450771.1"/>
    </source>
</evidence>
<protein>
    <submittedName>
        <fullName evidence="2">Uncharacterized protein</fullName>
    </submittedName>
</protein>
<keyword evidence="3" id="KW-1185">Reference proteome</keyword>
<dbReference type="AlphaFoldDB" id="A0AAV0MX26"/>
<accession>A0AAV0MX26</accession>
<organism evidence="2 3">
    <name type="scientific">Linum tenue</name>
    <dbReference type="NCBI Taxonomy" id="586396"/>
    <lineage>
        <taxon>Eukaryota</taxon>
        <taxon>Viridiplantae</taxon>
        <taxon>Streptophyta</taxon>
        <taxon>Embryophyta</taxon>
        <taxon>Tracheophyta</taxon>
        <taxon>Spermatophyta</taxon>
        <taxon>Magnoliopsida</taxon>
        <taxon>eudicotyledons</taxon>
        <taxon>Gunneridae</taxon>
        <taxon>Pentapetalae</taxon>
        <taxon>rosids</taxon>
        <taxon>fabids</taxon>
        <taxon>Malpighiales</taxon>
        <taxon>Linaceae</taxon>
        <taxon>Linum</taxon>
    </lineage>
</organism>
<comment type="caution">
    <text evidence="2">The sequence shown here is derived from an EMBL/GenBank/DDBJ whole genome shotgun (WGS) entry which is preliminary data.</text>
</comment>
<proteinExistence type="predicted"/>
<dbReference type="EMBL" id="CAMGYJ010000007">
    <property type="protein sequence ID" value="CAI0450771.1"/>
    <property type="molecule type" value="Genomic_DNA"/>
</dbReference>
<keyword evidence="1" id="KW-0812">Transmembrane</keyword>
<keyword evidence="1" id="KW-1133">Transmembrane helix</keyword>
<feature type="transmembrane region" description="Helical" evidence="1">
    <location>
        <begin position="6"/>
        <end position="28"/>
    </location>
</feature>
<sequence length="31" mass="3098">MDGGSALVLFVAAIGTLVGVAHSLFPLADVR</sequence>
<evidence type="ECO:0000256" key="1">
    <source>
        <dbReference type="SAM" id="Phobius"/>
    </source>
</evidence>
<keyword evidence="1" id="KW-0472">Membrane</keyword>
<gene>
    <name evidence="2" type="ORF">LITE_LOCUS30634</name>
</gene>
<evidence type="ECO:0000313" key="3">
    <source>
        <dbReference type="Proteomes" id="UP001154282"/>
    </source>
</evidence>
<dbReference type="Proteomes" id="UP001154282">
    <property type="component" value="Unassembled WGS sequence"/>
</dbReference>
<reference evidence="2" key="1">
    <citation type="submission" date="2022-08" db="EMBL/GenBank/DDBJ databases">
        <authorList>
            <person name="Gutierrez-Valencia J."/>
        </authorList>
    </citation>
    <scope>NUCLEOTIDE SEQUENCE</scope>
</reference>